<name>A0A7M2RF72_9FIRM</name>
<dbReference type="SUPFAM" id="SSF51658">
    <property type="entry name" value="Xylose isomerase-like"/>
    <property type="match status" value="1"/>
</dbReference>
<dbReference type="AlphaFoldDB" id="A0A7M2RF72"/>
<dbReference type="InterPro" id="IPR036237">
    <property type="entry name" value="Xyl_isomerase-like_sf"/>
</dbReference>
<dbReference type="Pfam" id="PF01261">
    <property type="entry name" value="AP_endonuc_2"/>
    <property type="match status" value="1"/>
</dbReference>
<accession>A0A7M2RF72</accession>
<dbReference type="PANTHER" id="PTHR12110">
    <property type="entry name" value="HYDROXYPYRUVATE ISOMERASE"/>
    <property type="match status" value="1"/>
</dbReference>
<evidence type="ECO:0000259" key="1">
    <source>
        <dbReference type="Pfam" id="PF01261"/>
    </source>
</evidence>
<dbReference type="EMBL" id="CP063304">
    <property type="protein sequence ID" value="QOV18788.1"/>
    <property type="molecule type" value="Genomic_DNA"/>
</dbReference>
<keyword evidence="2" id="KW-0413">Isomerase</keyword>
<dbReference type="Proteomes" id="UP000593601">
    <property type="component" value="Chromosome"/>
</dbReference>
<proteinExistence type="predicted"/>
<dbReference type="Gene3D" id="3.20.20.150">
    <property type="entry name" value="Divalent-metal-dependent TIM barrel enzymes"/>
    <property type="match status" value="1"/>
</dbReference>
<keyword evidence="3" id="KW-1185">Reference proteome</keyword>
<feature type="domain" description="Xylose isomerase-like TIM barrel" evidence="1">
    <location>
        <begin position="19"/>
        <end position="295"/>
    </location>
</feature>
<evidence type="ECO:0000313" key="3">
    <source>
        <dbReference type="Proteomes" id="UP000593601"/>
    </source>
</evidence>
<dbReference type="KEGG" id="bliq:INP51_12370"/>
<dbReference type="InterPro" id="IPR013022">
    <property type="entry name" value="Xyl_isomerase-like_TIM-brl"/>
</dbReference>
<protein>
    <submittedName>
        <fullName evidence="2">Sugar phosphate isomerase/epimerase</fullName>
    </submittedName>
</protein>
<dbReference type="RefSeq" id="WP_193735150.1">
    <property type="nucleotide sequence ID" value="NZ_CP063304.1"/>
</dbReference>
<dbReference type="GO" id="GO:0016853">
    <property type="term" value="F:isomerase activity"/>
    <property type="evidence" value="ECO:0007669"/>
    <property type="project" value="UniProtKB-KW"/>
</dbReference>
<gene>
    <name evidence="2" type="ORF">INP51_12370</name>
</gene>
<dbReference type="InterPro" id="IPR050312">
    <property type="entry name" value="IolE/XylAMocC-like"/>
</dbReference>
<dbReference type="PANTHER" id="PTHR12110:SF21">
    <property type="entry name" value="XYLOSE ISOMERASE-LIKE TIM BARREL DOMAIN-CONTAINING PROTEIN"/>
    <property type="match status" value="1"/>
</dbReference>
<organism evidence="2 3">
    <name type="scientific">Blautia liquoris</name>
    <dbReference type="NCBI Taxonomy" id="2779518"/>
    <lineage>
        <taxon>Bacteria</taxon>
        <taxon>Bacillati</taxon>
        <taxon>Bacillota</taxon>
        <taxon>Clostridia</taxon>
        <taxon>Lachnospirales</taxon>
        <taxon>Lachnospiraceae</taxon>
        <taxon>Blautia</taxon>
    </lineage>
</organism>
<evidence type="ECO:0000313" key="2">
    <source>
        <dbReference type="EMBL" id="QOV18788.1"/>
    </source>
</evidence>
<reference evidence="2 3" key="1">
    <citation type="submission" date="2020-10" db="EMBL/GenBank/DDBJ databases">
        <title>Blautia liquoris sp.nov., isolated from the mud in a fermentation cellar used for the production of Chinese strong-flavoured liquor.</title>
        <authorList>
            <person name="Lu L."/>
        </authorList>
    </citation>
    <scope>NUCLEOTIDE SEQUENCE [LARGE SCALE GENOMIC DNA]</scope>
    <source>
        <strain evidence="2 3">LZLJ-3</strain>
    </source>
</reference>
<sequence>MKQGFVSAVFDKRSFEEVIDFASEQGFDCVEMACWPEEKKVRRYAGVTHIDATKLDIKTQKHILDYCCDKGIEISALAYYPNMMDPDIEKRDHYIRHLKKVIDAAEQLDIGMVTTFIGRLPKENVDYNIGEFKKVWPPIIAYAERKKVRIAIENCPMLFTDDEWPGGQNLASTPPIWRKLFSIIDSDYFGLNYDPSHFIWQGIDYIKPIHEFKDKIFHVHYKDIKLEREKLKDVGVLANPLSYMTPRIPGHGDVNWGEYISALREIQYRGPACIEIEDKSFENSTEEIEESLRISRLYLRQFTSFPNVKEQD</sequence>